<evidence type="ECO:0000256" key="5">
    <source>
        <dbReference type="ARBA" id="ARBA00022840"/>
    </source>
</evidence>
<evidence type="ECO:0000256" key="2">
    <source>
        <dbReference type="ARBA" id="ARBA00022679"/>
    </source>
</evidence>
<dbReference type="Gene3D" id="3.40.50.300">
    <property type="entry name" value="P-loop containing nucleotide triphosphate hydrolases"/>
    <property type="match status" value="1"/>
</dbReference>
<dbReference type="AlphaFoldDB" id="A0A4U3A121"/>
<dbReference type="GO" id="GO:0036431">
    <property type="term" value="F:dCMP kinase activity"/>
    <property type="evidence" value="ECO:0007669"/>
    <property type="project" value="InterPro"/>
</dbReference>
<feature type="non-terminal residue" evidence="9">
    <location>
        <position position="33"/>
    </location>
</feature>
<reference evidence="9 10" key="1">
    <citation type="journal article" date="2019" name="Environ. Microbiol.">
        <title>An active ?-lactamase is a part of an orchestrated cell wall stress resistance network of Bacillus subtilis and related rhizosphere species.</title>
        <authorList>
            <person name="Bucher T."/>
            <person name="Keren-Paz A."/>
            <person name="Hausser J."/>
            <person name="Olender T."/>
            <person name="Cytryn E."/>
            <person name="Kolodkin-Gal I."/>
        </authorList>
    </citation>
    <scope>NUCLEOTIDE SEQUENCE [LARGE SCALE GENOMIC DNA]</scope>
    <source>
        <strain evidence="9 10">I5</strain>
    </source>
</reference>
<comment type="caution">
    <text evidence="9">The sequence shown here is derived from an EMBL/GenBank/DDBJ whole genome shotgun (WGS) entry which is preliminary data.</text>
</comment>
<evidence type="ECO:0000313" key="9">
    <source>
        <dbReference type="EMBL" id="TKI81374.1"/>
    </source>
</evidence>
<dbReference type="Pfam" id="PF02224">
    <property type="entry name" value="Cytidylate_kin"/>
    <property type="match status" value="1"/>
</dbReference>
<protein>
    <recommendedName>
        <fullName evidence="1">(d)CMP kinase</fullName>
        <ecNumber evidence="1">2.7.4.25</ecNumber>
    </recommendedName>
</protein>
<organism evidence="9 10">
    <name type="scientific">Bacillus wiedmannii</name>
    <dbReference type="NCBI Taxonomy" id="1890302"/>
    <lineage>
        <taxon>Bacteria</taxon>
        <taxon>Bacillati</taxon>
        <taxon>Bacillota</taxon>
        <taxon>Bacilli</taxon>
        <taxon>Bacillales</taxon>
        <taxon>Bacillaceae</taxon>
        <taxon>Bacillus</taxon>
        <taxon>Bacillus cereus group</taxon>
    </lineage>
</organism>
<dbReference type="InterPro" id="IPR011994">
    <property type="entry name" value="Cytidylate_kinase_dom"/>
</dbReference>
<dbReference type="GO" id="GO:0006139">
    <property type="term" value="P:nucleobase-containing compound metabolic process"/>
    <property type="evidence" value="ECO:0007669"/>
    <property type="project" value="InterPro"/>
</dbReference>
<keyword evidence="4 9" id="KW-0418">Kinase</keyword>
<evidence type="ECO:0000256" key="7">
    <source>
        <dbReference type="ARBA" id="ARBA00048478"/>
    </source>
</evidence>
<comment type="catalytic activity">
    <reaction evidence="7">
        <text>CMP + ATP = CDP + ADP</text>
        <dbReference type="Rhea" id="RHEA:11600"/>
        <dbReference type="ChEBI" id="CHEBI:30616"/>
        <dbReference type="ChEBI" id="CHEBI:58069"/>
        <dbReference type="ChEBI" id="CHEBI:60377"/>
        <dbReference type="ChEBI" id="CHEBI:456216"/>
        <dbReference type="EC" id="2.7.4.25"/>
    </reaction>
</comment>
<sequence length="33" mass="3465">MDKRISIAIDGPAAAGKSTVAKVVAKKLSYVYI</sequence>
<proteinExistence type="predicted"/>
<evidence type="ECO:0000256" key="4">
    <source>
        <dbReference type="ARBA" id="ARBA00022777"/>
    </source>
</evidence>
<comment type="catalytic activity">
    <reaction evidence="6">
        <text>dCMP + ATP = dCDP + ADP</text>
        <dbReference type="Rhea" id="RHEA:25094"/>
        <dbReference type="ChEBI" id="CHEBI:30616"/>
        <dbReference type="ChEBI" id="CHEBI:57566"/>
        <dbReference type="ChEBI" id="CHEBI:58593"/>
        <dbReference type="ChEBI" id="CHEBI:456216"/>
        <dbReference type="EC" id="2.7.4.25"/>
    </reaction>
</comment>
<keyword evidence="5" id="KW-0067">ATP-binding</keyword>
<feature type="domain" description="Cytidylate kinase" evidence="8">
    <location>
        <begin position="7"/>
        <end position="33"/>
    </location>
</feature>
<evidence type="ECO:0000256" key="3">
    <source>
        <dbReference type="ARBA" id="ARBA00022741"/>
    </source>
</evidence>
<name>A0A4U3A121_9BACI</name>
<evidence type="ECO:0000259" key="8">
    <source>
        <dbReference type="Pfam" id="PF02224"/>
    </source>
</evidence>
<evidence type="ECO:0000313" key="10">
    <source>
        <dbReference type="Proteomes" id="UP000305222"/>
    </source>
</evidence>
<dbReference type="GO" id="GO:0005524">
    <property type="term" value="F:ATP binding"/>
    <property type="evidence" value="ECO:0007669"/>
    <property type="project" value="UniProtKB-KW"/>
</dbReference>
<evidence type="ECO:0000256" key="1">
    <source>
        <dbReference type="ARBA" id="ARBA00012906"/>
    </source>
</evidence>
<dbReference type="InterPro" id="IPR027417">
    <property type="entry name" value="P-loop_NTPase"/>
</dbReference>
<evidence type="ECO:0000256" key="6">
    <source>
        <dbReference type="ARBA" id="ARBA00047615"/>
    </source>
</evidence>
<dbReference type="SUPFAM" id="SSF52540">
    <property type="entry name" value="P-loop containing nucleoside triphosphate hydrolases"/>
    <property type="match status" value="1"/>
</dbReference>
<dbReference type="Proteomes" id="UP000305222">
    <property type="component" value="Unassembled WGS sequence"/>
</dbReference>
<dbReference type="EMBL" id="SZON01003196">
    <property type="protein sequence ID" value="TKI81374.1"/>
    <property type="molecule type" value="Genomic_DNA"/>
</dbReference>
<accession>A0A4U3A121</accession>
<keyword evidence="2" id="KW-0808">Transferase</keyword>
<dbReference type="EC" id="2.7.4.25" evidence="1"/>
<gene>
    <name evidence="9" type="ORF">FC699_33965</name>
</gene>
<keyword evidence="3" id="KW-0547">Nucleotide-binding</keyword>